<evidence type="ECO:0000256" key="6">
    <source>
        <dbReference type="ARBA" id="ARBA00023170"/>
    </source>
</evidence>
<feature type="transmembrane region" description="Helical" evidence="8">
    <location>
        <begin position="1012"/>
        <end position="1034"/>
    </location>
</feature>
<keyword evidence="3 8" id="KW-0812">Transmembrane</keyword>
<evidence type="ECO:0008006" key="11">
    <source>
        <dbReference type="Google" id="ProtNLM"/>
    </source>
</evidence>
<evidence type="ECO:0000256" key="8">
    <source>
        <dbReference type="SAM" id="Phobius"/>
    </source>
</evidence>
<feature type="transmembrane region" description="Helical" evidence="8">
    <location>
        <begin position="1352"/>
        <end position="1371"/>
    </location>
</feature>
<feature type="transmembrane region" description="Helical" evidence="8">
    <location>
        <begin position="1378"/>
        <end position="1395"/>
    </location>
</feature>
<dbReference type="PANTHER" id="PTHR42643">
    <property type="entry name" value="IONOTROPIC RECEPTOR 20A-RELATED"/>
    <property type="match status" value="1"/>
</dbReference>
<comment type="caution">
    <text evidence="9">The sequence shown here is derived from an EMBL/GenBank/DDBJ whole genome shotgun (WGS) entry which is preliminary data.</text>
</comment>
<dbReference type="OrthoDB" id="8044407at2759"/>
<evidence type="ECO:0000256" key="2">
    <source>
        <dbReference type="ARBA" id="ARBA00022475"/>
    </source>
</evidence>
<keyword evidence="7" id="KW-0325">Glycoprotein</keyword>
<dbReference type="EMBL" id="JRES01000195">
    <property type="protein sequence ID" value="KNC33453.1"/>
    <property type="molecule type" value="Genomic_DNA"/>
</dbReference>
<feature type="transmembrane region" description="Helical" evidence="8">
    <location>
        <begin position="1323"/>
        <end position="1340"/>
    </location>
</feature>
<evidence type="ECO:0000313" key="10">
    <source>
        <dbReference type="Proteomes" id="UP000037069"/>
    </source>
</evidence>
<keyword evidence="10" id="KW-1185">Reference proteome</keyword>
<evidence type="ECO:0000256" key="1">
    <source>
        <dbReference type="ARBA" id="ARBA00004651"/>
    </source>
</evidence>
<feature type="transmembrane region" description="Helical" evidence="8">
    <location>
        <begin position="2149"/>
        <end position="2168"/>
    </location>
</feature>
<feature type="transmembrane region" description="Helical" evidence="8">
    <location>
        <begin position="2096"/>
        <end position="2114"/>
    </location>
</feature>
<dbReference type="SUPFAM" id="SSF53850">
    <property type="entry name" value="Periplasmic binding protein-like II"/>
    <property type="match status" value="1"/>
</dbReference>
<feature type="transmembrane region" description="Helical" evidence="8">
    <location>
        <begin position="771"/>
        <end position="792"/>
    </location>
</feature>
<keyword evidence="4 8" id="KW-1133">Transmembrane helix</keyword>
<evidence type="ECO:0000256" key="4">
    <source>
        <dbReference type="ARBA" id="ARBA00022989"/>
    </source>
</evidence>
<feature type="transmembrane region" description="Helical" evidence="8">
    <location>
        <begin position="2335"/>
        <end position="2356"/>
    </location>
</feature>
<comment type="subcellular location">
    <subcellularLocation>
        <location evidence="1">Cell membrane</location>
        <topology evidence="1">Multi-pass membrane protein</topology>
    </subcellularLocation>
</comment>
<reference evidence="9 10" key="1">
    <citation type="journal article" date="2015" name="Nat. Commun.">
        <title>Lucilia cuprina genome unlocks parasitic fly biology to underpin future interventions.</title>
        <authorList>
            <person name="Anstead C.A."/>
            <person name="Korhonen P.K."/>
            <person name="Young N.D."/>
            <person name="Hall R.S."/>
            <person name="Jex A.R."/>
            <person name="Murali S.C."/>
            <person name="Hughes D.S."/>
            <person name="Lee S.F."/>
            <person name="Perry T."/>
            <person name="Stroehlein A.J."/>
            <person name="Ansell B.R."/>
            <person name="Breugelmans B."/>
            <person name="Hofmann A."/>
            <person name="Qu J."/>
            <person name="Dugan S."/>
            <person name="Lee S.L."/>
            <person name="Chao H."/>
            <person name="Dinh H."/>
            <person name="Han Y."/>
            <person name="Doddapaneni H.V."/>
            <person name="Worley K.C."/>
            <person name="Muzny D.M."/>
            <person name="Ioannidis P."/>
            <person name="Waterhouse R.M."/>
            <person name="Zdobnov E.M."/>
            <person name="James P.J."/>
            <person name="Bagnall N.H."/>
            <person name="Kotze A.C."/>
            <person name="Gibbs R.A."/>
            <person name="Richards S."/>
            <person name="Batterham P."/>
            <person name="Gasser R.B."/>
        </authorList>
    </citation>
    <scope>NUCLEOTIDE SEQUENCE [LARGE SCALE GENOMIC DNA]</scope>
    <source>
        <strain evidence="9 10">LS</strain>
        <tissue evidence="9">Full body</tissue>
    </source>
</reference>
<feature type="transmembrane region" description="Helical" evidence="8">
    <location>
        <begin position="2262"/>
        <end position="2280"/>
    </location>
</feature>
<feature type="transmembrane region" description="Helical" evidence="8">
    <location>
        <begin position="236"/>
        <end position="254"/>
    </location>
</feature>
<organism evidence="9 10">
    <name type="scientific">Lucilia cuprina</name>
    <name type="common">Green bottle fly</name>
    <name type="synonym">Australian sheep blowfly</name>
    <dbReference type="NCBI Taxonomy" id="7375"/>
    <lineage>
        <taxon>Eukaryota</taxon>
        <taxon>Metazoa</taxon>
        <taxon>Ecdysozoa</taxon>
        <taxon>Arthropoda</taxon>
        <taxon>Hexapoda</taxon>
        <taxon>Insecta</taxon>
        <taxon>Pterygota</taxon>
        <taxon>Neoptera</taxon>
        <taxon>Endopterygota</taxon>
        <taxon>Diptera</taxon>
        <taxon>Brachycera</taxon>
        <taxon>Muscomorpha</taxon>
        <taxon>Oestroidea</taxon>
        <taxon>Calliphoridae</taxon>
        <taxon>Luciliinae</taxon>
        <taxon>Lucilia</taxon>
    </lineage>
</organism>
<keyword evidence="2" id="KW-1003">Cell membrane</keyword>
<dbReference type="GO" id="GO:0005886">
    <property type="term" value="C:plasma membrane"/>
    <property type="evidence" value="ECO:0007669"/>
    <property type="project" value="UniProtKB-SubCell"/>
</dbReference>
<evidence type="ECO:0000256" key="3">
    <source>
        <dbReference type="ARBA" id="ARBA00022692"/>
    </source>
</evidence>
<keyword evidence="6" id="KW-0675">Receptor</keyword>
<gene>
    <name evidence="9" type="ORF">FF38_09825</name>
</gene>
<keyword evidence="5 8" id="KW-0472">Membrane</keyword>
<dbReference type="OMA" id="IFREPLE"/>
<dbReference type="Proteomes" id="UP000037069">
    <property type="component" value="Unassembled WGS sequence"/>
</dbReference>
<feature type="transmembrane region" description="Helical" evidence="8">
    <location>
        <begin position="834"/>
        <end position="854"/>
    </location>
</feature>
<evidence type="ECO:0000313" key="9">
    <source>
        <dbReference type="EMBL" id="KNC33453.1"/>
    </source>
</evidence>
<feature type="non-terminal residue" evidence="9">
    <location>
        <position position="2366"/>
    </location>
</feature>
<proteinExistence type="predicted"/>
<feature type="transmembrane region" description="Helical" evidence="8">
    <location>
        <begin position="291"/>
        <end position="312"/>
    </location>
</feature>
<sequence>MGVLVTTGFEDPIMLAHYRHLIGRHYSVTFVIYTGKVVDLKPIRDICYALYQGNFVNSVVYFQTSEGLEQVYSIEMFPKFKMINGTDYKEFYKKMKQRISSASQDVQGYRFLTPLKQDIPNVFAFRDEINKEWIFQGTSYSILKTFFRSINGSLGSYDNPKDNNTNLSNIVNMQEVLQLIRLKRIHLTAHAYSLFQPDDDLEKSYPLMVLKWCLMVPLSNKISTFFYTLQPFEEKVWYLIIISLMVLCIKDFICQKCKGRSTYKTFWLNNICHMLNISPARSIAISHLSSFLYYASIFFFGFFLSAFYTSYLGSFLTVSLFRAQINNIDDLIASNFSVMIIDYELEFLILEGYHGSAEFMQLLMPVNSSTFYEHQISMNTSYAYFITDDRWRFLNECQNHLKQKPFKFSEICFGSYHLAYPMQMDSPIWRDLEYFLFHLHASGLFQMYENKALQNAFKGGILKRLEESKSDTFAGLEHLSIMQTQEINWFISERLDSESSEHLDEFFNTIHRHTSITQMVFTNNSDIRIIRTASKRNYMGIVLSTGPTDPIMWVHDRVLLGRHYYMNFVILIKPLEDFTIAERILRKLHRNNFQNSFLYVGYLNGSSDLLGITAYPEFDIELRTHFLRDLKKSMGKVLAGGMDCQGFKFYTPLRLDLPGVFRYYNKRNIVEKQGIGYRILNLFIGYINASIEPYPMPADHLGGIVVNMKDTLELIRNKTILITAHAYALFETDDTIDKSYPLMAVRWCLMVPLKNTISTFYYPIKPFAAGVWYILIFTFFILATTDCLWIIWESQKDPSKRPHLMWYLRCSILDNLYFMLNIAASKNIKRPSWAFFLSSGYTSLLGSILAVTLFRDEINTLEDLIKANISTLIIDYEYDFLLEGQLNLPYDFLKLIIPVDSATFYHHQSRLNQSYAYFVTDEKWHFLQLQQTSLKQGLFKFTDICFGSFHLAFPMETDSPLWRNLEYFIYRVHSSGMLHYYESISFEHAVYAGYVQRFSGHNDYQAAGLSHVSMVFLMLIVVSAVCVLIFLDIVKELHKELDFRNFIFYISPYLYRETNVAAVFFKDFWLNLPTVPIMIMVDNSQSMVGLLSTPSLCIIMTTAWNDTIMELAALSLKSVRYFRTMFLMFPLAHQVLLYENIQLLYEWAWQKQFLNTMLMTTQNTICLYEPYPKGRVMNRTNDWRIKDFFPNDKLNLKGMEIVSPIRFDLPRIFGLRRFPNKGRVSRLSGTSGKLFGAFINHINGSYNDTIILEREFEPFNLLEFIEMVETKQLEISVHSYTHMVNASVGTSYPIGINDWCLMVPYRNSSPEYMFLQKSFQQNCWLLFCFAAVYITLGIWLCSPKWERDLSLSFLQTICSLLQIAPVKLYTLPYIRLRYLFLLLFVVGFCLSNIYLTKMASNLTALSSPEQINSIQDIIAEQLKIMILDLEYSSLLNLNNNSDFLKLVLAVSKTQMDLHRDRFNTTYGYSISTDRWNFLNKQQCFLKKPIFRLTSICSGPFYHVFPLQKDSHLLQPLKDFILAVSQSGYTFFWDDEAFDDALFLGYVKMFKSFDDFRALSINFFISIYTIVKTIGKTVDKTIDKTIAKTKDYSEDYRKDYSKDYSKDYRQDYSKGYRKTTEKTIDYSKGYRKTTEKTIGKTLNKTIEKTIDKAIRKTIVKTIDMTIVKSLDKTIDKTVVKTIGKVMVKTIDKTVVKTIPKTIGKDKTIVKPIVKPIVKTIDKTISKTIDKSIDKSIDKTIGKTLVKTFDKTIDKTMVKTIGKIRGTTIIKIIDKTIDKVIVKTAAHNANDEKSPAQIVNSSLVIDIVRGLHQRWEFRNFVFYISEHLYRDTHIAFVFFNEFWQRLPMAAVTIIKDNPNRMSGFLGTPCLCFIMTTGYQDPIMQLASESLQDLKYYKTMFVLFPLKEDVKKFEESIRLLYEWVWHQRFLNTLLMTINNNIFLYEPFPIGKVVNISDVWQLKDFFRNDKLDLKGFEIKTPVRFDLPAVFCLTRFPNKGRHSKLTGSSGKIFGAFMNHINATFNDTFLYRQEFEAFDIRDIIVMVQKQQLEISTHSYTSMRDDRVGTSYPVGINDLCLMVPFRNRTPEHLYLQMSFRQDSWLLLCFAAFYITLGLWLCSPPKEKDVSLSFLQSLCSLLLLTPLKLITLPLVRLRFLFVLLFVFGFCITNLYLSKMASQLTAIKSQEQINTIQEVVNAKLPIMMLDFEYEYLLERNYTPGFLNLIKPVSKSIMAKHRDCLNTSYGYSVASNTWAFLNKQQRYLRKPLFRLTSICIGPFYHVFPLQKDSYLMQPLKDFILSISQTGYIFFWEDETFDDALFLGYVQMFKNDQSVKALSMDFFRSIIYVWLLGLLLASFIFVLELRRMSLPTI</sequence>
<evidence type="ECO:0000256" key="7">
    <source>
        <dbReference type="ARBA" id="ARBA00023180"/>
    </source>
</evidence>
<evidence type="ECO:0000256" key="5">
    <source>
        <dbReference type="ARBA" id="ARBA00023136"/>
    </source>
</evidence>
<accession>A0A0L0CM87</accession>
<dbReference type="PANTHER" id="PTHR42643:SF39">
    <property type="entry name" value="IONOTROPIC RECEPTOR 56A-RELATED"/>
    <property type="match status" value="1"/>
</dbReference>
<feature type="transmembrane region" description="Helical" evidence="8">
    <location>
        <begin position="2126"/>
        <end position="2143"/>
    </location>
</feature>
<dbReference type="InterPro" id="IPR052192">
    <property type="entry name" value="Insect_Ionotropic_Sensory_Rcpt"/>
</dbReference>
<name>A0A0L0CM87_LUCCU</name>
<protein>
    <recommendedName>
        <fullName evidence="11">Ionotropic glutamate receptor C-terminal domain-containing protein</fullName>
    </recommendedName>
</protein>